<feature type="signal peptide" evidence="3">
    <location>
        <begin position="1"/>
        <end position="24"/>
    </location>
</feature>
<reference evidence="4" key="1">
    <citation type="journal article" date="2023" name="Mol. Phylogenet. Evol.">
        <title>Genome-scale phylogeny and comparative genomics of the fungal order Sordariales.</title>
        <authorList>
            <person name="Hensen N."/>
            <person name="Bonometti L."/>
            <person name="Westerberg I."/>
            <person name="Brannstrom I.O."/>
            <person name="Guillou S."/>
            <person name="Cros-Aarteil S."/>
            <person name="Calhoun S."/>
            <person name="Haridas S."/>
            <person name="Kuo A."/>
            <person name="Mondo S."/>
            <person name="Pangilinan J."/>
            <person name="Riley R."/>
            <person name="LaButti K."/>
            <person name="Andreopoulos B."/>
            <person name="Lipzen A."/>
            <person name="Chen C."/>
            <person name="Yan M."/>
            <person name="Daum C."/>
            <person name="Ng V."/>
            <person name="Clum A."/>
            <person name="Steindorff A."/>
            <person name="Ohm R.A."/>
            <person name="Martin F."/>
            <person name="Silar P."/>
            <person name="Natvig D.O."/>
            <person name="Lalanne C."/>
            <person name="Gautier V."/>
            <person name="Ament-Velasquez S.L."/>
            <person name="Kruys A."/>
            <person name="Hutchinson M.I."/>
            <person name="Powell A.J."/>
            <person name="Barry K."/>
            <person name="Miller A.N."/>
            <person name="Grigoriev I.V."/>
            <person name="Debuchy R."/>
            <person name="Gladieux P."/>
            <person name="Hiltunen Thoren M."/>
            <person name="Johannesson H."/>
        </authorList>
    </citation>
    <scope>NUCLEOTIDE SEQUENCE</scope>
    <source>
        <strain evidence="4">SMH4131-1</strain>
    </source>
</reference>
<dbReference type="Proteomes" id="UP001286456">
    <property type="component" value="Unassembled WGS sequence"/>
</dbReference>
<protein>
    <submittedName>
        <fullName evidence="4">Uncharacterized protein</fullName>
    </submittedName>
</protein>
<evidence type="ECO:0000256" key="2">
    <source>
        <dbReference type="SAM" id="Phobius"/>
    </source>
</evidence>
<evidence type="ECO:0000313" key="4">
    <source>
        <dbReference type="EMBL" id="KAK3323782.1"/>
    </source>
</evidence>
<evidence type="ECO:0000256" key="3">
    <source>
        <dbReference type="SAM" id="SignalP"/>
    </source>
</evidence>
<keyword evidence="3" id="KW-0732">Signal</keyword>
<feature type="transmembrane region" description="Helical" evidence="2">
    <location>
        <begin position="206"/>
        <end position="229"/>
    </location>
</feature>
<keyword evidence="2" id="KW-1133">Transmembrane helix</keyword>
<organism evidence="4 5">
    <name type="scientific">Cercophora scortea</name>
    <dbReference type="NCBI Taxonomy" id="314031"/>
    <lineage>
        <taxon>Eukaryota</taxon>
        <taxon>Fungi</taxon>
        <taxon>Dikarya</taxon>
        <taxon>Ascomycota</taxon>
        <taxon>Pezizomycotina</taxon>
        <taxon>Sordariomycetes</taxon>
        <taxon>Sordariomycetidae</taxon>
        <taxon>Sordariales</taxon>
        <taxon>Lasiosphaeriaceae</taxon>
        <taxon>Cercophora</taxon>
    </lineage>
</organism>
<feature type="compositionally biased region" description="Pro residues" evidence="1">
    <location>
        <begin position="263"/>
        <end position="274"/>
    </location>
</feature>
<accession>A0AAE0IEY5</accession>
<feature type="compositionally biased region" description="Low complexity" evidence="1">
    <location>
        <begin position="61"/>
        <end position="77"/>
    </location>
</feature>
<proteinExistence type="predicted"/>
<sequence>MTRQRHLTLGLLIAILTCLTAVTALQNASTTRHVDVVEADTELSQTTWPRYRRRNTDDGQGPAPTTTTTALTTPTPGLTRTKTVTSLLCAVTGNLRRGQTTDMLATISSLSSALALANASVVSVSRELQSSVDNLAASASSAVLEAQASAADQVSSAQESANAASALASAAIRSATAAMTRATSALQAADSDLAAAQGAAISIANASIAVVASAVGSSLLSFLGVFLFARYRRAKRKRREEEQDLNAALDRAVVSYIVNELPPSCPTNEDPPPSGGGTAPDSRDIGTALPGTPRSRLSARASPIADALKYSLRTVVSAVPTSITAPKGREKSVYGDILAQPLEAHPVTGTGVREKPGGITEPNSRDSNWPLPRDGWL</sequence>
<feature type="region of interest" description="Disordered" evidence="1">
    <location>
        <begin position="261"/>
        <end position="298"/>
    </location>
</feature>
<evidence type="ECO:0000313" key="5">
    <source>
        <dbReference type="Proteomes" id="UP001286456"/>
    </source>
</evidence>
<comment type="caution">
    <text evidence="4">The sequence shown here is derived from an EMBL/GenBank/DDBJ whole genome shotgun (WGS) entry which is preliminary data.</text>
</comment>
<evidence type="ECO:0000256" key="1">
    <source>
        <dbReference type="SAM" id="MobiDB-lite"/>
    </source>
</evidence>
<keyword evidence="2" id="KW-0812">Transmembrane</keyword>
<gene>
    <name evidence="4" type="ORF">B0T19DRAFT_443254</name>
</gene>
<keyword evidence="2" id="KW-0472">Membrane</keyword>
<feature type="chain" id="PRO_5042109587" evidence="3">
    <location>
        <begin position="25"/>
        <end position="377"/>
    </location>
</feature>
<dbReference type="EMBL" id="JAUEPO010000004">
    <property type="protein sequence ID" value="KAK3323782.1"/>
    <property type="molecule type" value="Genomic_DNA"/>
</dbReference>
<reference evidence="4" key="2">
    <citation type="submission" date="2023-06" db="EMBL/GenBank/DDBJ databases">
        <authorList>
            <consortium name="Lawrence Berkeley National Laboratory"/>
            <person name="Haridas S."/>
            <person name="Hensen N."/>
            <person name="Bonometti L."/>
            <person name="Westerberg I."/>
            <person name="Brannstrom I.O."/>
            <person name="Guillou S."/>
            <person name="Cros-Aarteil S."/>
            <person name="Calhoun S."/>
            <person name="Kuo A."/>
            <person name="Mondo S."/>
            <person name="Pangilinan J."/>
            <person name="Riley R."/>
            <person name="Labutti K."/>
            <person name="Andreopoulos B."/>
            <person name="Lipzen A."/>
            <person name="Chen C."/>
            <person name="Yanf M."/>
            <person name="Daum C."/>
            <person name="Ng V."/>
            <person name="Clum A."/>
            <person name="Steindorff A."/>
            <person name="Ohm R."/>
            <person name="Martin F."/>
            <person name="Silar P."/>
            <person name="Natvig D."/>
            <person name="Lalanne C."/>
            <person name="Gautier V."/>
            <person name="Ament-Velasquez S.L."/>
            <person name="Kruys A."/>
            <person name="Hutchinson M.I."/>
            <person name="Powell A.J."/>
            <person name="Barry K."/>
            <person name="Miller A.N."/>
            <person name="Grigoriev I.V."/>
            <person name="Debuchy R."/>
            <person name="Gladieux P."/>
            <person name="Thoren M.H."/>
            <person name="Johannesson H."/>
        </authorList>
    </citation>
    <scope>NUCLEOTIDE SEQUENCE</scope>
    <source>
        <strain evidence="4">SMH4131-1</strain>
    </source>
</reference>
<feature type="region of interest" description="Disordered" evidence="1">
    <location>
        <begin position="345"/>
        <end position="377"/>
    </location>
</feature>
<dbReference type="AlphaFoldDB" id="A0AAE0IEY5"/>
<feature type="region of interest" description="Disordered" evidence="1">
    <location>
        <begin position="47"/>
        <end position="77"/>
    </location>
</feature>
<keyword evidence="5" id="KW-1185">Reference proteome</keyword>
<name>A0AAE0IEY5_9PEZI</name>